<dbReference type="Pfam" id="PF03706">
    <property type="entry name" value="LPG_synthase_TM"/>
    <property type="match status" value="1"/>
</dbReference>
<evidence type="ECO:0000313" key="7">
    <source>
        <dbReference type="EMBL" id="AEA46732.1"/>
    </source>
</evidence>
<gene>
    <name evidence="7" type="ordered locus">Arcve_0713</name>
</gene>
<feature type="transmembrane region" description="Helical" evidence="6">
    <location>
        <begin position="123"/>
        <end position="141"/>
    </location>
</feature>
<evidence type="ECO:0000256" key="2">
    <source>
        <dbReference type="ARBA" id="ARBA00022475"/>
    </source>
</evidence>
<evidence type="ECO:0000256" key="3">
    <source>
        <dbReference type="ARBA" id="ARBA00022692"/>
    </source>
</evidence>
<comment type="subcellular location">
    <subcellularLocation>
        <location evidence="1">Cell membrane</location>
        <topology evidence="1">Multi-pass membrane protein</topology>
    </subcellularLocation>
</comment>
<keyword evidence="4 6" id="KW-1133">Transmembrane helix</keyword>
<reference evidence="7 8" key="1">
    <citation type="submission" date="2011-03" db="EMBL/GenBank/DDBJ databases">
        <title>The complete genome of Archaeoglobus veneficus SNP6.</title>
        <authorList>
            <consortium name="US DOE Joint Genome Institute (JGI-PGF)"/>
            <person name="Lucas S."/>
            <person name="Copeland A."/>
            <person name="Lapidus A."/>
            <person name="Bruce D."/>
            <person name="Goodwin L."/>
            <person name="Pitluck S."/>
            <person name="Kyrpides N."/>
            <person name="Mavromatis K."/>
            <person name="Pagani I."/>
            <person name="Ivanova N."/>
            <person name="Mikhailova N."/>
            <person name="Lu M."/>
            <person name="Detter J.C."/>
            <person name="Tapia R."/>
            <person name="Han C."/>
            <person name="Land M."/>
            <person name="Hauser L."/>
            <person name="Markowitz V."/>
            <person name="Cheng J.-F."/>
            <person name="Hugenholtz P."/>
            <person name="Woyke T."/>
            <person name="Wu D."/>
            <person name="Spring S."/>
            <person name="Brambilla E."/>
            <person name="Klenk H.-P."/>
            <person name="Eisen J.A."/>
        </authorList>
    </citation>
    <scope>NUCLEOTIDE SEQUENCE [LARGE SCALE GENOMIC DNA]</scope>
    <source>
        <strain>SNP6</strain>
    </source>
</reference>
<dbReference type="InterPro" id="IPR022791">
    <property type="entry name" value="L-PG_synthase/AglD"/>
</dbReference>
<dbReference type="HOGENOM" id="CLU_039146_1_0_2"/>
<dbReference type="Proteomes" id="UP000008136">
    <property type="component" value="Chromosome"/>
</dbReference>
<keyword evidence="2" id="KW-1003">Cell membrane</keyword>
<dbReference type="RefSeq" id="WP_013683404.1">
    <property type="nucleotide sequence ID" value="NC_015320.1"/>
</dbReference>
<sequence>MKKALIGVIISILTIAVIFRLTETNVTWQVIFQANLFFLSIAFLLHVFFWFFWAIRLKSLADSLGQPISLGYALEVSIASTFLAAITPSSAGGEPLRIKMLHDAGVSVGSATAVVLAERLLDAIFFIAALPVFLLLTGFSTKLGIEIGLLFALCLFGFIIFLYLLLKRPERLDSFTSWLVRFIARFSRERAEKAGEKIRAELMRFREALISLAKNSYRKIASIMVITSCIWFSEFLVPSAILAAFGCDPELLLSLTSQLILVIISLVPLTPGASGIAEVGMSYLYSKFVPQHIIGVLTGVWRFITYFLNLIVGFVVNVKLLKSKYIDQKY</sequence>
<feature type="transmembrane region" description="Helical" evidence="6">
    <location>
        <begin position="251"/>
        <end position="272"/>
    </location>
</feature>
<evidence type="ECO:0000256" key="1">
    <source>
        <dbReference type="ARBA" id="ARBA00004651"/>
    </source>
</evidence>
<dbReference type="PANTHER" id="PTHR37693">
    <property type="entry name" value="PHOSPHATIDYLGLYCEROL LYSYLTRANSFERASE"/>
    <property type="match status" value="1"/>
</dbReference>
<evidence type="ECO:0000313" key="8">
    <source>
        <dbReference type="Proteomes" id="UP000008136"/>
    </source>
</evidence>
<feature type="transmembrane region" description="Helical" evidence="6">
    <location>
        <begin position="220"/>
        <end position="245"/>
    </location>
</feature>
<accession>F2KRG7</accession>
<keyword evidence="5 6" id="KW-0472">Membrane</keyword>
<name>F2KRG7_ARCVS</name>
<proteinExistence type="predicted"/>
<dbReference type="EMBL" id="CP002588">
    <property type="protein sequence ID" value="AEA46732.1"/>
    <property type="molecule type" value="Genomic_DNA"/>
</dbReference>
<keyword evidence="3 6" id="KW-0812">Transmembrane</keyword>
<dbReference type="NCBIfam" id="TIGR00374">
    <property type="entry name" value="flippase-like domain"/>
    <property type="match status" value="1"/>
</dbReference>
<dbReference type="PANTHER" id="PTHR37693:SF1">
    <property type="entry name" value="INTEGRAL MEMBRANE PROTEIN"/>
    <property type="match status" value="1"/>
</dbReference>
<feature type="transmembrane region" description="Helical" evidence="6">
    <location>
        <begin position="147"/>
        <end position="166"/>
    </location>
</feature>
<feature type="transmembrane region" description="Helical" evidence="6">
    <location>
        <begin position="293"/>
        <end position="316"/>
    </location>
</feature>
<dbReference type="eggNOG" id="arCOG00899">
    <property type="taxonomic scope" value="Archaea"/>
</dbReference>
<dbReference type="TCDB" id="4.D.2.1.3">
    <property type="family name" value="the glycosyl transferase 2 (gt2) family"/>
</dbReference>
<protein>
    <submittedName>
        <fullName evidence="7">Lysylphosphatidylglycerol synthetase/UPF0104</fullName>
    </submittedName>
</protein>
<evidence type="ECO:0000256" key="4">
    <source>
        <dbReference type="ARBA" id="ARBA00022989"/>
    </source>
</evidence>
<dbReference type="STRING" id="693661.Arcve_0713"/>
<dbReference type="OrthoDB" id="15513at2157"/>
<organism evidence="7 8">
    <name type="scientific">Archaeoglobus veneficus (strain DSM 11195 / SNP6)</name>
    <dbReference type="NCBI Taxonomy" id="693661"/>
    <lineage>
        <taxon>Archaea</taxon>
        <taxon>Methanobacteriati</taxon>
        <taxon>Methanobacteriota</taxon>
        <taxon>Archaeoglobi</taxon>
        <taxon>Archaeoglobales</taxon>
        <taxon>Archaeoglobaceae</taxon>
        <taxon>Archaeoglobus</taxon>
    </lineage>
</organism>
<dbReference type="KEGG" id="ave:Arcve_0713"/>
<dbReference type="GO" id="GO:0005886">
    <property type="term" value="C:plasma membrane"/>
    <property type="evidence" value="ECO:0007669"/>
    <property type="project" value="UniProtKB-SubCell"/>
</dbReference>
<evidence type="ECO:0000256" key="6">
    <source>
        <dbReference type="SAM" id="Phobius"/>
    </source>
</evidence>
<dbReference type="GeneID" id="10393813"/>
<keyword evidence="8" id="KW-1185">Reference proteome</keyword>
<dbReference type="AlphaFoldDB" id="F2KRG7"/>
<feature type="transmembrane region" description="Helical" evidence="6">
    <location>
        <begin position="67"/>
        <end position="86"/>
    </location>
</feature>
<feature type="transmembrane region" description="Helical" evidence="6">
    <location>
        <begin position="30"/>
        <end position="55"/>
    </location>
</feature>
<evidence type="ECO:0000256" key="5">
    <source>
        <dbReference type="ARBA" id="ARBA00023136"/>
    </source>
</evidence>